<dbReference type="OrthoDB" id="3207336at2759"/>
<comment type="cofactor">
    <cofactor evidence="1">
        <name>heme b</name>
        <dbReference type="ChEBI" id="CHEBI:60344"/>
    </cofactor>
</comment>
<dbReference type="InterPro" id="IPR049509">
    <property type="entry name" value="DyP_N"/>
</dbReference>
<evidence type="ECO:0000313" key="11">
    <source>
        <dbReference type="EMBL" id="KAF7422184.1"/>
    </source>
</evidence>
<dbReference type="AlphaFoldDB" id="A0A8H6ZML7"/>
<proteinExistence type="inferred from homology"/>
<evidence type="ECO:0000256" key="1">
    <source>
        <dbReference type="ARBA" id="ARBA00001970"/>
    </source>
</evidence>
<evidence type="ECO:0000256" key="7">
    <source>
        <dbReference type="ARBA" id="ARBA00023004"/>
    </source>
</evidence>
<evidence type="ECO:0000313" key="12">
    <source>
        <dbReference type="Proteomes" id="UP000623687"/>
    </source>
</evidence>
<evidence type="ECO:0000256" key="5">
    <source>
        <dbReference type="ARBA" id="ARBA00022729"/>
    </source>
</evidence>
<keyword evidence="4" id="KW-0479">Metal-binding</keyword>
<dbReference type="Pfam" id="PF20628">
    <property type="entry name" value="Dyp_perox_C"/>
    <property type="match status" value="1"/>
</dbReference>
<evidence type="ECO:0000256" key="4">
    <source>
        <dbReference type="ARBA" id="ARBA00022723"/>
    </source>
</evidence>
<evidence type="ECO:0000259" key="10">
    <source>
        <dbReference type="Pfam" id="PF21105"/>
    </source>
</evidence>
<evidence type="ECO:0000256" key="6">
    <source>
        <dbReference type="ARBA" id="ARBA00023002"/>
    </source>
</evidence>
<sequence length="479" mass="53062">MLWGTLSVDYPGQGGLPSLEVIQFLNVTNGTFMPLHQIQGDILIGMKKPKELFFFYTIKDTRRFKQVLAKDIYPHITTTAQLICGTCPQTSALLNVAWTSKGLKKLNVHGDTLDKFFNMGQVADASALGDNDPPTNWVPALLKDQTHGAFLIASNDWATVDALLARILGFLGTSIVEVHRLKGAHRPGAFAGHEHFGYLDGISQPAIGGFATSILPGQSLVLPGTILTGELGDLLALTRPSWMKWGSFMAFRQLQQFVPEFDEHLLQMASAIPDETRTKQERAELLGARMFGRWKSGTPLDLAPDHDVPAIGSNSRRNNDFDYNHPPPFNIFANQSRCPFSSHIRKARPRADQANLNIFNQIMRAGLPYGDEVTDAEREKKTTTLERGFAFVSYQSDIGLGFRFQQVVWANNIHFPFLKDKTPGYDPIIGQNGANPVFSSGIDYKHPDQNSTYMSFILSRGGEYLYSPSMSAILDPIAA</sequence>
<dbReference type="EMBL" id="JACETU010000008">
    <property type="protein sequence ID" value="KAF7422184.1"/>
    <property type="molecule type" value="Genomic_DNA"/>
</dbReference>
<keyword evidence="6" id="KW-0560">Oxidoreductase</keyword>
<keyword evidence="7" id="KW-0408">Iron</keyword>
<reference evidence="11" key="1">
    <citation type="submission" date="2019-07" db="EMBL/GenBank/DDBJ databases">
        <authorList>
            <person name="Palmer J.M."/>
        </authorList>
    </citation>
    <scope>NUCLEOTIDE SEQUENCE</scope>
    <source>
        <strain evidence="11">PC9</strain>
    </source>
</reference>
<protein>
    <recommendedName>
        <fullName evidence="13">DyP-type peroxidase</fullName>
    </recommendedName>
</protein>
<dbReference type="InterPro" id="IPR011008">
    <property type="entry name" value="Dimeric_a/b-barrel"/>
</dbReference>
<dbReference type="SUPFAM" id="SSF54909">
    <property type="entry name" value="Dimeric alpha+beta barrel"/>
    <property type="match status" value="1"/>
</dbReference>
<feature type="domain" description="Dyp-type peroxidase C-terminal" evidence="9">
    <location>
        <begin position="239"/>
        <end position="403"/>
    </location>
</feature>
<keyword evidence="5" id="KW-0732">Signal</keyword>
<dbReference type="GeneID" id="59380157"/>
<accession>A0A8H6ZML7</accession>
<keyword evidence="3" id="KW-0349">Heme</keyword>
<evidence type="ECO:0000256" key="2">
    <source>
        <dbReference type="ARBA" id="ARBA00022559"/>
    </source>
</evidence>
<gene>
    <name evidence="11" type="ORF">PC9H_010339</name>
</gene>
<evidence type="ECO:0000259" key="9">
    <source>
        <dbReference type="Pfam" id="PF20628"/>
    </source>
</evidence>
<comment type="caution">
    <text evidence="11">The sequence shown here is derived from an EMBL/GenBank/DDBJ whole genome shotgun (WGS) entry which is preliminary data.</text>
</comment>
<dbReference type="GO" id="GO:0005829">
    <property type="term" value="C:cytosol"/>
    <property type="evidence" value="ECO:0007669"/>
    <property type="project" value="TreeGrafter"/>
</dbReference>
<dbReference type="Pfam" id="PF21105">
    <property type="entry name" value="DyP_N"/>
    <property type="match status" value="1"/>
</dbReference>
<dbReference type="RefSeq" id="XP_036627216.1">
    <property type="nucleotide sequence ID" value="XM_036779833.1"/>
</dbReference>
<dbReference type="VEuPathDB" id="FungiDB:PC9H_010339"/>
<comment type="similarity">
    <text evidence="8">Belongs to the DyP-type peroxidase family.</text>
</comment>
<evidence type="ECO:0000256" key="3">
    <source>
        <dbReference type="ARBA" id="ARBA00022617"/>
    </source>
</evidence>
<dbReference type="PROSITE" id="PS51404">
    <property type="entry name" value="DYP_PEROXIDASE"/>
    <property type="match status" value="1"/>
</dbReference>
<evidence type="ECO:0000256" key="8">
    <source>
        <dbReference type="ARBA" id="ARBA00025737"/>
    </source>
</evidence>
<dbReference type="InterPro" id="IPR048328">
    <property type="entry name" value="Dyp_perox_C"/>
</dbReference>
<dbReference type="InterPro" id="IPR006314">
    <property type="entry name" value="Dyp_peroxidase"/>
</dbReference>
<dbReference type="GO" id="GO:0020037">
    <property type="term" value="F:heme binding"/>
    <property type="evidence" value="ECO:0007669"/>
    <property type="project" value="InterPro"/>
</dbReference>
<dbReference type="PANTHER" id="PTHR30521:SF4">
    <property type="entry name" value="DEFERROCHELATASE"/>
    <property type="match status" value="1"/>
</dbReference>
<keyword evidence="2" id="KW-0575">Peroxidase</keyword>
<keyword evidence="12" id="KW-1185">Reference proteome</keyword>
<evidence type="ECO:0008006" key="13">
    <source>
        <dbReference type="Google" id="ProtNLM"/>
    </source>
</evidence>
<organism evidence="11 12">
    <name type="scientific">Pleurotus ostreatus</name>
    <name type="common">Oyster mushroom</name>
    <name type="synonym">White-rot fungus</name>
    <dbReference type="NCBI Taxonomy" id="5322"/>
    <lineage>
        <taxon>Eukaryota</taxon>
        <taxon>Fungi</taxon>
        <taxon>Dikarya</taxon>
        <taxon>Basidiomycota</taxon>
        <taxon>Agaricomycotina</taxon>
        <taxon>Agaricomycetes</taxon>
        <taxon>Agaricomycetidae</taxon>
        <taxon>Agaricales</taxon>
        <taxon>Pleurotineae</taxon>
        <taxon>Pleurotaceae</taxon>
        <taxon>Pleurotus</taxon>
    </lineage>
</organism>
<dbReference type="Proteomes" id="UP000623687">
    <property type="component" value="Unassembled WGS sequence"/>
</dbReference>
<dbReference type="PANTHER" id="PTHR30521">
    <property type="entry name" value="DEFERROCHELATASE/PEROXIDASE"/>
    <property type="match status" value="1"/>
</dbReference>
<feature type="domain" description="DyP dimeric alpha+beta barrel" evidence="10">
    <location>
        <begin position="37"/>
        <end position="187"/>
    </location>
</feature>
<dbReference type="GO" id="GO:0046872">
    <property type="term" value="F:metal ion binding"/>
    <property type="evidence" value="ECO:0007669"/>
    <property type="project" value="UniProtKB-KW"/>
</dbReference>
<name>A0A8H6ZML7_PLEOS</name>
<dbReference type="NCBIfam" id="TIGR01413">
    <property type="entry name" value="Dyp_perox_fam"/>
    <property type="match status" value="1"/>
</dbReference>
<dbReference type="GO" id="GO:0004601">
    <property type="term" value="F:peroxidase activity"/>
    <property type="evidence" value="ECO:0007669"/>
    <property type="project" value="UniProtKB-KW"/>
</dbReference>